<evidence type="ECO:0000256" key="6">
    <source>
        <dbReference type="ARBA" id="ARBA00023136"/>
    </source>
</evidence>
<comment type="subcellular location">
    <subcellularLocation>
        <location evidence="1 7">Cell membrane</location>
        <topology evidence="1 7">Multi-pass membrane protein</topology>
    </subcellularLocation>
</comment>
<dbReference type="RefSeq" id="WP_191280801.1">
    <property type="nucleotide sequence ID" value="NZ_BNAD01000015.1"/>
</dbReference>
<dbReference type="Pfam" id="PF09335">
    <property type="entry name" value="VTT_dom"/>
    <property type="match status" value="1"/>
</dbReference>
<reference evidence="11" key="1">
    <citation type="journal article" date="2019" name="Int. J. Syst. Evol. Microbiol.">
        <title>The Global Catalogue of Microorganisms (GCM) 10K type strain sequencing project: providing services to taxonomists for standard genome sequencing and annotation.</title>
        <authorList>
            <consortium name="The Broad Institute Genomics Platform"/>
            <consortium name="The Broad Institute Genome Sequencing Center for Infectious Disease"/>
            <person name="Wu L."/>
            <person name="Ma J."/>
        </authorList>
    </citation>
    <scope>NUCLEOTIDE SEQUENCE [LARGE SCALE GENOMIC DNA]</scope>
    <source>
        <strain evidence="11">CGMCC 1.12791</strain>
    </source>
</reference>
<evidence type="ECO:0000256" key="4">
    <source>
        <dbReference type="ARBA" id="ARBA00022692"/>
    </source>
</evidence>
<feature type="transmembrane region" description="Helical" evidence="7">
    <location>
        <begin position="176"/>
        <end position="203"/>
    </location>
</feature>
<evidence type="ECO:0000256" key="3">
    <source>
        <dbReference type="ARBA" id="ARBA00022475"/>
    </source>
</evidence>
<accession>A0ABQ3HMY0</accession>
<feature type="domain" description="VTT" evidence="9">
    <location>
        <begin position="36"/>
        <end position="161"/>
    </location>
</feature>
<comment type="similarity">
    <text evidence="2 7">Belongs to the DedA family.</text>
</comment>
<keyword evidence="5 7" id="KW-1133">Transmembrane helix</keyword>
<dbReference type="PANTHER" id="PTHR30353:SF15">
    <property type="entry name" value="INNER MEMBRANE PROTEIN YABI"/>
    <property type="match status" value="1"/>
</dbReference>
<comment type="caution">
    <text evidence="10">The sequence shown here is derived from an EMBL/GenBank/DDBJ whole genome shotgun (WGS) entry which is preliminary data.</text>
</comment>
<dbReference type="InterPro" id="IPR032818">
    <property type="entry name" value="DedA-like"/>
</dbReference>
<keyword evidence="3 7" id="KW-1003">Cell membrane</keyword>
<proteinExistence type="inferred from homology"/>
<evidence type="ECO:0000259" key="9">
    <source>
        <dbReference type="Pfam" id="PF09335"/>
    </source>
</evidence>
<dbReference type="EMBL" id="BNAD01000015">
    <property type="protein sequence ID" value="GHE18911.1"/>
    <property type="molecule type" value="Genomic_DNA"/>
</dbReference>
<gene>
    <name evidence="10" type="ORF">GCM10011376_35210</name>
</gene>
<organism evidence="10 11">
    <name type="scientific">Nocardioides flavus</name>
    <name type="common">ex Wang et al. 2016</name>
    <dbReference type="NCBI Taxonomy" id="2058780"/>
    <lineage>
        <taxon>Bacteria</taxon>
        <taxon>Bacillati</taxon>
        <taxon>Actinomycetota</taxon>
        <taxon>Actinomycetes</taxon>
        <taxon>Propionibacteriales</taxon>
        <taxon>Nocardioidaceae</taxon>
        <taxon>Nocardioides</taxon>
    </lineage>
</organism>
<keyword evidence="4 7" id="KW-0812">Transmembrane</keyword>
<feature type="transmembrane region" description="Helical" evidence="7">
    <location>
        <begin position="12"/>
        <end position="36"/>
    </location>
</feature>
<evidence type="ECO:0000256" key="8">
    <source>
        <dbReference type="SAM" id="MobiDB-lite"/>
    </source>
</evidence>
<sequence length="266" mass="27376">MSGLLEQLLSTPAWLVLLVVFALPALESSAFLGFVFPGETAVLLGGVAAGQGHAPLAAVVAAGVGGAILGDAVGYLVGRRWGRRILGSTLSRLINHRHLARAERALLRRGGWAVFLGRFTVALRVMIPGLAGMAGMGSRRFLAANVAGGAVWGLLVATAGYLAGNNWHTVERYVTGAGVALFTGAGVALTVGVVVLFVAARLIPRLIRRLVRRPGQRLPGAPGAEPDVGHQPTTAGARGSTRGALSTVPPLLPRDTSTRRAPDSAG</sequence>
<keyword evidence="6 7" id="KW-0472">Membrane</keyword>
<protein>
    <recommendedName>
        <fullName evidence="9">VTT domain-containing protein</fullName>
    </recommendedName>
</protein>
<evidence type="ECO:0000313" key="11">
    <source>
        <dbReference type="Proteomes" id="UP000597341"/>
    </source>
</evidence>
<feature type="transmembrane region" description="Helical" evidence="7">
    <location>
        <begin position="56"/>
        <end position="77"/>
    </location>
</feature>
<feature type="compositionally biased region" description="Basic and acidic residues" evidence="8">
    <location>
        <begin position="256"/>
        <end position="266"/>
    </location>
</feature>
<evidence type="ECO:0000256" key="2">
    <source>
        <dbReference type="ARBA" id="ARBA00010792"/>
    </source>
</evidence>
<dbReference type="InterPro" id="IPR032816">
    <property type="entry name" value="VTT_dom"/>
</dbReference>
<keyword evidence="11" id="KW-1185">Reference proteome</keyword>
<feature type="region of interest" description="Disordered" evidence="8">
    <location>
        <begin position="217"/>
        <end position="266"/>
    </location>
</feature>
<evidence type="ECO:0000256" key="1">
    <source>
        <dbReference type="ARBA" id="ARBA00004651"/>
    </source>
</evidence>
<evidence type="ECO:0000256" key="7">
    <source>
        <dbReference type="RuleBase" id="RU367016"/>
    </source>
</evidence>
<dbReference type="Proteomes" id="UP000597341">
    <property type="component" value="Unassembled WGS sequence"/>
</dbReference>
<dbReference type="PANTHER" id="PTHR30353">
    <property type="entry name" value="INNER MEMBRANE PROTEIN DEDA-RELATED"/>
    <property type="match status" value="1"/>
</dbReference>
<evidence type="ECO:0000313" key="10">
    <source>
        <dbReference type="EMBL" id="GHE18911.1"/>
    </source>
</evidence>
<evidence type="ECO:0000256" key="5">
    <source>
        <dbReference type="ARBA" id="ARBA00022989"/>
    </source>
</evidence>
<feature type="transmembrane region" description="Helical" evidence="7">
    <location>
        <begin position="142"/>
        <end position="164"/>
    </location>
</feature>
<name>A0ABQ3HMY0_9ACTN</name>